<keyword evidence="3" id="KW-1185">Reference proteome</keyword>
<dbReference type="OrthoDB" id="4986272at2759"/>
<gene>
    <name evidence="2" type="ORF">GLRG_06052</name>
</gene>
<dbReference type="VEuPathDB" id="FungiDB:GLRG_06052"/>
<proteinExistence type="predicted"/>
<accession>E3QJ70</accession>
<dbReference type="eggNOG" id="ENOG502T7E4">
    <property type="taxonomic scope" value="Eukaryota"/>
</dbReference>
<evidence type="ECO:0000256" key="1">
    <source>
        <dbReference type="SAM" id="SignalP"/>
    </source>
</evidence>
<evidence type="ECO:0000313" key="2">
    <source>
        <dbReference type="EMBL" id="EFQ30908.1"/>
    </source>
</evidence>
<dbReference type="RefSeq" id="XP_008094928.1">
    <property type="nucleotide sequence ID" value="XM_008096737.1"/>
</dbReference>
<dbReference type="GeneID" id="24411417"/>
<dbReference type="HOGENOM" id="CLU_2793834_0_0_1"/>
<keyword evidence="1" id="KW-0732">Signal</keyword>
<dbReference type="AlphaFoldDB" id="E3QJ70"/>
<organism evidence="3">
    <name type="scientific">Colletotrichum graminicola (strain M1.001 / M2 / FGSC 10212)</name>
    <name type="common">Maize anthracnose fungus</name>
    <name type="synonym">Glomerella graminicola</name>
    <dbReference type="NCBI Taxonomy" id="645133"/>
    <lineage>
        <taxon>Eukaryota</taxon>
        <taxon>Fungi</taxon>
        <taxon>Dikarya</taxon>
        <taxon>Ascomycota</taxon>
        <taxon>Pezizomycotina</taxon>
        <taxon>Sordariomycetes</taxon>
        <taxon>Hypocreomycetidae</taxon>
        <taxon>Glomerellales</taxon>
        <taxon>Glomerellaceae</taxon>
        <taxon>Colletotrichum</taxon>
        <taxon>Colletotrichum graminicola species complex</taxon>
    </lineage>
</organism>
<evidence type="ECO:0000313" key="3">
    <source>
        <dbReference type="Proteomes" id="UP000008782"/>
    </source>
</evidence>
<dbReference type="Proteomes" id="UP000008782">
    <property type="component" value="Unassembled WGS sequence"/>
</dbReference>
<name>E3QJ70_COLGM</name>
<sequence length="68" mass="7340">MHFSKTFILIAAAVVPSAMAGCKNAPYQGTCLTCTMSCQDDYSGPGRQESLQRMSCQFACLAFCDDCD</sequence>
<dbReference type="PROSITE" id="PS51257">
    <property type="entry name" value="PROKAR_LIPOPROTEIN"/>
    <property type="match status" value="1"/>
</dbReference>
<feature type="chain" id="PRO_5003179773" evidence="1">
    <location>
        <begin position="21"/>
        <end position="68"/>
    </location>
</feature>
<reference evidence="3" key="1">
    <citation type="journal article" date="2012" name="Nat. Genet.">
        <title>Lifestyle transitions in plant pathogenic Colletotrichum fungi deciphered by genome and transcriptome analyses.</title>
        <authorList>
            <person name="O'Connell R.J."/>
            <person name="Thon M.R."/>
            <person name="Hacquard S."/>
            <person name="Amyotte S.G."/>
            <person name="Kleemann J."/>
            <person name="Torres M.F."/>
            <person name="Damm U."/>
            <person name="Buiate E.A."/>
            <person name="Epstein L."/>
            <person name="Alkan N."/>
            <person name="Altmueller J."/>
            <person name="Alvarado-Balderrama L."/>
            <person name="Bauser C.A."/>
            <person name="Becker C."/>
            <person name="Birren B.W."/>
            <person name="Chen Z."/>
            <person name="Choi J."/>
            <person name="Crouch J.A."/>
            <person name="Duvick J.P."/>
            <person name="Farman M.A."/>
            <person name="Gan P."/>
            <person name="Heiman D."/>
            <person name="Henrissat B."/>
            <person name="Howard R.J."/>
            <person name="Kabbage M."/>
            <person name="Koch C."/>
            <person name="Kracher B."/>
            <person name="Kubo Y."/>
            <person name="Law A.D."/>
            <person name="Lebrun M.-H."/>
            <person name="Lee Y.-H."/>
            <person name="Miyara I."/>
            <person name="Moore N."/>
            <person name="Neumann U."/>
            <person name="Nordstroem K."/>
            <person name="Panaccione D.G."/>
            <person name="Panstruga R."/>
            <person name="Place M."/>
            <person name="Proctor R.H."/>
            <person name="Prusky D."/>
            <person name="Rech G."/>
            <person name="Reinhardt R."/>
            <person name="Rollins J.A."/>
            <person name="Rounsley S."/>
            <person name="Schardl C.L."/>
            <person name="Schwartz D.C."/>
            <person name="Shenoy N."/>
            <person name="Shirasu K."/>
            <person name="Sikhakolli U.R."/>
            <person name="Stueber K."/>
            <person name="Sukno S.A."/>
            <person name="Sweigard J.A."/>
            <person name="Takano Y."/>
            <person name="Takahara H."/>
            <person name="Trail F."/>
            <person name="van der Does H.C."/>
            <person name="Voll L.M."/>
            <person name="Will I."/>
            <person name="Young S."/>
            <person name="Zeng Q."/>
            <person name="Zhang J."/>
            <person name="Zhou S."/>
            <person name="Dickman M.B."/>
            <person name="Schulze-Lefert P."/>
            <person name="Ver Loren van Themaat E."/>
            <person name="Ma L.-J."/>
            <person name="Vaillancourt L.J."/>
        </authorList>
    </citation>
    <scope>NUCLEOTIDE SEQUENCE [LARGE SCALE GENOMIC DNA]</scope>
    <source>
        <strain evidence="3">M1.001 / M2 / FGSC 10212</strain>
    </source>
</reference>
<feature type="signal peptide" evidence="1">
    <location>
        <begin position="1"/>
        <end position="20"/>
    </location>
</feature>
<dbReference type="EMBL" id="GG697351">
    <property type="protein sequence ID" value="EFQ30908.1"/>
    <property type="molecule type" value="Genomic_DNA"/>
</dbReference>
<protein>
    <submittedName>
        <fullName evidence="2">Uncharacterized protein</fullName>
    </submittedName>
</protein>